<keyword evidence="4" id="KW-1185">Reference proteome</keyword>
<dbReference type="Proteomes" id="UP001210925">
    <property type="component" value="Unassembled WGS sequence"/>
</dbReference>
<dbReference type="Pfam" id="PF00085">
    <property type="entry name" value="Thioredoxin"/>
    <property type="match status" value="1"/>
</dbReference>
<organism evidence="3 4">
    <name type="scientific">Boothiomyces macroporosus</name>
    <dbReference type="NCBI Taxonomy" id="261099"/>
    <lineage>
        <taxon>Eukaryota</taxon>
        <taxon>Fungi</taxon>
        <taxon>Fungi incertae sedis</taxon>
        <taxon>Chytridiomycota</taxon>
        <taxon>Chytridiomycota incertae sedis</taxon>
        <taxon>Chytridiomycetes</taxon>
        <taxon>Rhizophydiales</taxon>
        <taxon>Terramycetaceae</taxon>
        <taxon>Boothiomyces</taxon>
    </lineage>
</organism>
<dbReference type="CDD" id="cd02947">
    <property type="entry name" value="TRX_family"/>
    <property type="match status" value="1"/>
</dbReference>
<protein>
    <submittedName>
        <fullName evidence="3">Cytoplasmic thioredoxin isoenzyme 2</fullName>
    </submittedName>
</protein>
<keyword evidence="1" id="KW-1015">Disulfide bond</keyword>
<dbReference type="AlphaFoldDB" id="A0AAD5Y106"/>
<dbReference type="Gene3D" id="3.40.30.10">
    <property type="entry name" value="Glutaredoxin"/>
    <property type="match status" value="1"/>
</dbReference>
<name>A0AAD5Y106_9FUNG</name>
<comment type="caution">
    <text evidence="3">The sequence shown here is derived from an EMBL/GenBank/DDBJ whole genome shotgun (WGS) entry which is preliminary data.</text>
</comment>
<dbReference type="InterPro" id="IPR013766">
    <property type="entry name" value="Thioredoxin_domain"/>
</dbReference>
<gene>
    <name evidence="3" type="primary">TRX2</name>
    <name evidence="3" type="ORF">HK103_000735</name>
</gene>
<proteinExistence type="predicted"/>
<feature type="domain" description="Thioredoxin" evidence="2">
    <location>
        <begin position="1"/>
        <end position="66"/>
    </location>
</feature>
<evidence type="ECO:0000259" key="2">
    <source>
        <dbReference type="Pfam" id="PF00085"/>
    </source>
</evidence>
<dbReference type="PANTHER" id="PTHR46115">
    <property type="entry name" value="THIOREDOXIN-LIKE PROTEIN 1"/>
    <property type="match status" value="1"/>
</dbReference>
<sequence length="70" mass="7935">MISPKFKKFAETYTKMKFISLDVDEIPEIAEQAEVSSMPTFHIYKNAKLVEEVVGADPIKLEAAIKKYAL</sequence>
<evidence type="ECO:0000313" key="3">
    <source>
        <dbReference type="EMBL" id="KAJ3253356.1"/>
    </source>
</evidence>
<dbReference type="EMBL" id="JADGKB010000112">
    <property type="protein sequence ID" value="KAJ3253356.1"/>
    <property type="molecule type" value="Genomic_DNA"/>
</dbReference>
<accession>A0AAD5Y106</accession>
<evidence type="ECO:0000313" key="4">
    <source>
        <dbReference type="Proteomes" id="UP001210925"/>
    </source>
</evidence>
<dbReference type="SUPFAM" id="SSF52833">
    <property type="entry name" value="Thioredoxin-like"/>
    <property type="match status" value="1"/>
</dbReference>
<reference evidence="3" key="1">
    <citation type="submission" date="2020-05" db="EMBL/GenBank/DDBJ databases">
        <title>Phylogenomic resolution of chytrid fungi.</title>
        <authorList>
            <person name="Stajich J.E."/>
            <person name="Amses K."/>
            <person name="Simmons R."/>
            <person name="Seto K."/>
            <person name="Myers J."/>
            <person name="Bonds A."/>
            <person name="Quandt C.A."/>
            <person name="Barry K."/>
            <person name="Liu P."/>
            <person name="Grigoriev I."/>
            <person name="Longcore J.E."/>
            <person name="James T.Y."/>
        </authorList>
    </citation>
    <scope>NUCLEOTIDE SEQUENCE</scope>
    <source>
        <strain evidence="3">PLAUS21</strain>
    </source>
</reference>
<evidence type="ECO:0000256" key="1">
    <source>
        <dbReference type="ARBA" id="ARBA00023157"/>
    </source>
</evidence>
<dbReference type="InterPro" id="IPR036249">
    <property type="entry name" value="Thioredoxin-like_sf"/>
</dbReference>